<dbReference type="RefSeq" id="WP_002187987.1">
    <property type="nucleotide sequence ID" value="NZ_JMQC01000007.1"/>
</dbReference>
<keyword evidence="5" id="KW-1185">Reference proteome</keyword>
<dbReference type="Proteomes" id="UP000264294">
    <property type="component" value="Unassembled WGS sequence"/>
</dbReference>
<reference evidence="2 4" key="1">
    <citation type="submission" date="2014-04" db="EMBL/GenBank/DDBJ databases">
        <authorList>
            <person name="Bishop-Lilly K.A."/>
            <person name="Broomall S.M."/>
            <person name="Chain P.S."/>
            <person name="Chertkov O."/>
            <person name="Coyne S.R."/>
            <person name="Daligault H.E."/>
            <person name="Davenport K.W."/>
            <person name="Erkkila T."/>
            <person name="Frey K.G."/>
            <person name="Gibbons H.S."/>
            <person name="Gu W."/>
            <person name="Jaissle J."/>
            <person name="Johnson S.L."/>
            <person name="Koroleva G.I."/>
            <person name="Ladner J.T."/>
            <person name="Lo C.-C."/>
            <person name="Minogue T.D."/>
            <person name="Munk C."/>
            <person name="Palacios G.F."/>
            <person name="Redden C.L."/>
            <person name="Rosenzweig C.N."/>
            <person name="Scholz M.B."/>
            <person name="Teshima H."/>
            <person name="Xu Y."/>
        </authorList>
    </citation>
    <scope>NUCLEOTIDE SEQUENCE [LARGE SCALE GENOMIC DNA]</scope>
    <source>
        <strain evidence="2 4">BHP</strain>
    </source>
</reference>
<dbReference type="AlphaFoldDB" id="A0A090Z0H2"/>
<feature type="transmembrane region" description="Helical" evidence="1">
    <location>
        <begin position="61"/>
        <end position="80"/>
    </location>
</feature>
<proteinExistence type="predicted"/>
<evidence type="ECO:0000313" key="5">
    <source>
        <dbReference type="Proteomes" id="UP000264294"/>
    </source>
</evidence>
<evidence type="ECO:0008006" key="6">
    <source>
        <dbReference type="Google" id="ProtNLM"/>
    </source>
</evidence>
<sequence>MFKLNNLILGAGDGMSSLVSTGEAVLTWAQRLGIISAAIAFCIGGYYLIWGGERGRHQSKGWFIGSAVGLIIVMGAKGLAEGINSNIKFGSILFFWM</sequence>
<accession>A0A090Z0H2</accession>
<organism evidence="2 4">
    <name type="scientific">Bacillus clarus</name>
    <dbReference type="NCBI Taxonomy" id="2338372"/>
    <lineage>
        <taxon>Bacteria</taxon>
        <taxon>Bacillati</taxon>
        <taxon>Bacillota</taxon>
        <taxon>Bacilli</taxon>
        <taxon>Bacillales</taxon>
        <taxon>Bacillaceae</taxon>
        <taxon>Bacillus</taxon>
        <taxon>Bacillus cereus group</taxon>
    </lineage>
</organism>
<reference evidence="3 5" key="2">
    <citation type="submission" date="2018-08" db="EMBL/GenBank/DDBJ databases">
        <title>Bacillus clarus sp. nov. strain PS00077A.</title>
        <authorList>
            <person name="Mendez Acevedo M."/>
            <person name="Carroll L."/>
            <person name="Mukherjee M."/>
            <person name="Wiedmann M."/>
            <person name="Kovac J."/>
        </authorList>
    </citation>
    <scope>NUCLEOTIDE SEQUENCE [LARGE SCALE GENOMIC DNA]</scope>
    <source>
        <strain evidence="3 5">PS00077A</strain>
    </source>
</reference>
<evidence type="ECO:0000256" key="1">
    <source>
        <dbReference type="SAM" id="Phobius"/>
    </source>
</evidence>
<evidence type="ECO:0000313" key="4">
    <source>
        <dbReference type="Proteomes" id="UP000029389"/>
    </source>
</evidence>
<gene>
    <name evidence="3" type="ORF">D0U04_23860</name>
    <name evidence="2" type="ORF">DJ93_5891</name>
</gene>
<dbReference type="EMBL" id="QVOD01000042">
    <property type="protein sequence ID" value="RFT63908.1"/>
    <property type="molecule type" value="Genomic_DNA"/>
</dbReference>
<keyword evidence="1" id="KW-0472">Membrane</keyword>
<keyword evidence="1" id="KW-0812">Transmembrane</keyword>
<keyword evidence="1" id="KW-1133">Transmembrane helix</keyword>
<feature type="transmembrane region" description="Helical" evidence="1">
    <location>
        <begin position="28"/>
        <end position="49"/>
    </location>
</feature>
<dbReference type="Proteomes" id="UP000029389">
    <property type="component" value="Unassembled WGS sequence"/>
</dbReference>
<dbReference type="PATRIC" id="fig|1405.8.peg.62"/>
<protein>
    <recommendedName>
        <fullName evidence="6">TrbC/VIRB2 family protein</fullName>
    </recommendedName>
</protein>
<evidence type="ECO:0000313" key="2">
    <source>
        <dbReference type="EMBL" id="KFN04739.1"/>
    </source>
</evidence>
<name>A0A090Z0H2_9BACI</name>
<comment type="caution">
    <text evidence="2">The sequence shown here is derived from an EMBL/GenBank/DDBJ whole genome shotgun (WGS) entry which is preliminary data.</text>
</comment>
<dbReference type="EMBL" id="JMQC01000007">
    <property type="protein sequence ID" value="KFN04739.1"/>
    <property type="molecule type" value="Genomic_DNA"/>
</dbReference>
<evidence type="ECO:0000313" key="3">
    <source>
        <dbReference type="EMBL" id="RFT63908.1"/>
    </source>
</evidence>